<protein>
    <recommendedName>
        <fullName evidence="3">Translocation and assembly module subunit TamA</fullName>
    </recommendedName>
    <alternativeName>
        <fullName evidence="9">Autotransporter assembly factor TamA</fullName>
    </alternativeName>
</protein>
<reference evidence="14 15" key="1">
    <citation type="submission" date="2023-12" db="EMBL/GenBank/DDBJ databases">
        <title>Thiobacillus sedimentum sp. nov., a chemolithoautotrophic sulfur-oxidizing bacterium isolated from freshwater sediment.</title>
        <authorList>
            <person name="Luo J."/>
            <person name="Dai C."/>
        </authorList>
    </citation>
    <scope>NUCLEOTIDE SEQUENCE [LARGE SCALE GENOMIC DNA]</scope>
    <source>
        <strain evidence="14 15">SCUT-2</strain>
    </source>
</reference>
<keyword evidence="4" id="KW-1134">Transmembrane beta strand</keyword>
<feature type="domain" description="TamA POTRA" evidence="13">
    <location>
        <begin position="49"/>
        <end position="102"/>
    </location>
</feature>
<evidence type="ECO:0000256" key="1">
    <source>
        <dbReference type="ARBA" id="ARBA00004442"/>
    </source>
</evidence>
<evidence type="ECO:0000256" key="7">
    <source>
        <dbReference type="ARBA" id="ARBA00023136"/>
    </source>
</evidence>
<evidence type="ECO:0000313" key="14">
    <source>
        <dbReference type="EMBL" id="WRS40093.1"/>
    </source>
</evidence>
<keyword evidence="6 11" id="KW-0732">Signal</keyword>
<gene>
    <name evidence="14" type="ORF">VA613_04280</name>
</gene>
<evidence type="ECO:0000256" key="11">
    <source>
        <dbReference type="SAM" id="SignalP"/>
    </source>
</evidence>
<keyword evidence="8" id="KW-0998">Cell outer membrane</keyword>
<sequence>MPHRLLKASLLLAVLCAPPAHALTVEVDAPDALKPLLLQHLEAARAARRGEQPDADEVARLRQQSDMTARDLLATEGYFSPTIDSSAERVGDDWRLNYRVDPGPLTRVRSVKLTFEGALTMRGSGLAGRIERGFSLKPGMPFRQADWNAAKVAVLRPLLAGAYPAAQITASEARIDPSEQAADLTLTIDSGPAFFYGEPVVSGARRYPVSIARNLNPTRPGRPVRQQDLLDYQMALEASGYYAQATVRIDADPAQAAAVPIRVDVVERPEKRFSVGAGVSTDTGARLQAGWLARDVADRGLRLKLDARAEARQQSGAAELAWPRTSAGYENSLGAQLKQEDIKGQKTRSALAAAKRTRIRGPIQTTLSLQYQTEEQRIGNVVNARNQALTATYAWTHRTTGRAFFPRSGHVLTLQAGGAAAALLSDTSFVRLYGRHTQYFRVGDTGRLILRGELGSVLADTRDGIPTDFLFRAGGDNSVRGYAYQSLGRTLAGGVASVRYLATGSIEYNYFFRPAWGAALFVDAGDAADTPRQLSPVVGYGVGARYRSPVGPVNLDVAYGEATREFRLHFSLGVSF</sequence>
<dbReference type="Proteomes" id="UP001334732">
    <property type="component" value="Chromosome"/>
</dbReference>
<dbReference type="EMBL" id="CP141769">
    <property type="protein sequence ID" value="WRS40093.1"/>
    <property type="molecule type" value="Genomic_DNA"/>
</dbReference>
<dbReference type="InterPro" id="IPR035243">
    <property type="entry name" value="TamA_POTRA_Dom_1"/>
</dbReference>
<evidence type="ECO:0000256" key="3">
    <source>
        <dbReference type="ARBA" id="ARBA00015419"/>
    </source>
</evidence>
<evidence type="ECO:0000256" key="4">
    <source>
        <dbReference type="ARBA" id="ARBA00022452"/>
    </source>
</evidence>
<comment type="similarity">
    <text evidence="2">Belongs to the TamA family.</text>
</comment>
<keyword evidence="5" id="KW-0812">Transmembrane</keyword>
<dbReference type="Gene3D" id="3.10.20.310">
    <property type="entry name" value="membrane protein fhac"/>
    <property type="match status" value="2"/>
</dbReference>
<keyword evidence="7" id="KW-0472">Membrane</keyword>
<dbReference type="Pfam" id="PF01103">
    <property type="entry name" value="Omp85"/>
    <property type="match status" value="1"/>
</dbReference>
<feature type="domain" description="Bacterial surface antigen (D15)" evidence="12">
    <location>
        <begin position="273"/>
        <end position="576"/>
    </location>
</feature>
<feature type="signal peptide" evidence="11">
    <location>
        <begin position="1"/>
        <end position="22"/>
    </location>
</feature>
<dbReference type="Gene3D" id="2.40.160.50">
    <property type="entry name" value="membrane protein fhac: a member of the omp85/tpsb transporter family"/>
    <property type="match status" value="1"/>
</dbReference>
<evidence type="ECO:0000256" key="2">
    <source>
        <dbReference type="ARBA" id="ARBA00010248"/>
    </source>
</evidence>
<evidence type="ECO:0000256" key="8">
    <source>
        <dbReference type="ARBA" id="ARBA00023237"/>
    </source>
</evidence>
<evidence type="ECO:0000256" key="10">
    <source>
        <dbReference type="ARBA" id="ARBA00093548"/>
    </source>
</evidence>
<evidence type="ECO:0000259" key="12">
    <source>
        <dbReference type="Pfam" id="PF01103"/>
    </source>
</evidence>
<accession>A0ABZ1CL43</accession>
<dbReference type="InterPro" id="IPR000184">
    <property type="entry name" value="Bac_surfAg_D15"/>
</dbReference>
<evidence type="ECO:0000256" key="9">
    <source>
        <dbReference type="ARBA" id="ARBA00033063"/>
    </source>
</evidence>
<dbReference type="PANTHER" id="PTHR12815">
    <property type="entry name" value="SORTING AND ASSEMBLY MACHINERY SAMM50 PROTEIN FAMILY MEMBER"/>
    <property type="match status" value="1"/>
</dbReference>
<organism evidence="14 15">
    <name type="scientific">Thiobacillus sedimenti</name>
    <dbReference type="NCBI Taxonomy" id="3110231"/>
    <lineage>
        <taxon>Bacteria</taxon>
        <taxon>Pseudomonadati</taxon>
        <taxon>Pseudomonadota</taxon>
        <taxon>Betaproteobacteria</taxon>
        <taxon>Nitrosomonadales</taxon>
        <taxon>Thiobacillaceae</taxon>
        <taxon>Thiobacillus</taxon>
    </lineage>
</organism>
<dbReference type="Pfam" id="PF17243">
    <property type="entry name" value="POTRA_TamA_1"/>
    <property type="match status" value="1"/>
</dbReference>
<dbReference type="InterPro" id="IPR039910">
    <property type="entry name" value="D15-like"/>
</dbReference>
<comment type="subunit">
    <text evidence="10">Interacts with TamB to form the translocation and assembly module (TAM).</text>
</comment>
<comment type="subcellular location">
    <subcellularLocation>
        <location evidence="1">Cell outer membrane</location>
    </subcellularLocation>
</comment>
<feature type="chain" id="PRO_5046999593" description="Translocation and assembly module subunit TamA" evidence="11">
    <location>
        <begin position="23"/>
        <end position="576"/>
    </location>
</feature>
<evidence type="ECO:0000259" key="13">
    <source>
        <dbReference type="Pfam" id="PF17243"/>
    </source>
</evidence>
<evidence type="ECO:0000256" key="5">
    <source>
        <dbReference type="ARBA" id="ARBA00022692"/>
    </source>
</evidence>
<keyword evidence="15" id="KW-1185">Reference proteome</keyword>
<dbReference type="RefSeq" id="WP_324780624.1">
    <property type="nucleotide sequence ID" value="NZ_CP141769.1"/>
</dbReference>
<proteinExistence type="inferred from homology"/>
<name>A0ABZ1CL43_9PROT</name>
<evidence type="ECO:0000313" key="15">
    <source>
        <dbReference type="Proteomes" id="UP001334732"/>
    </source>
</evidence>
<evidence type="ECO:0000256" key="6">
    <source>
        <dbReference type="ARBA" id="ARBA00022729"/>
    </source>
</evidence>
<dbReference type="PANTHER" id="PTHR12815:SF47">
    <property type="entry name" value="TRANSLOCATION AND ASSEMBLY MODULE SUBUNIT TAMA"/>
    <property type="match status" value="1"/>
</dbReference>